<proteinExistence type="predicted"/>
<comment type="caution">
    <text evidence="1">The sequence shown here is derived from an EMBL/GenBank/DDBJ whole genome shotgun (WGS) entry which is preliminary data.</text>
</comment>
<dbReference type="EMBL" id="BARW01022886">
    <property type="protein sequence ID" value="GAI89586.1"/>
    <property type="molecule type" value="Genomic_DNA"/>
</dbReference>
<dbReference type="InterPro" id="IPR036390">
    <property type="entry name" value="WH_DNA-bd_sf"/>
</dbReference>
<organism evidence="1">
    <name type="scientific">marine sediment metagenome</name>
    <dbReference type="NCBI Taxonomy" id="412755"/>
    <lineage>
        <taxon>unclassified sequences</taxon>
        <taxon>metagenomes</taxon>
        <taxon>ecological metagenomes</taxon>
    </lineage>
</organism>
<dbReference type="SUPFAM" id="SSF46785">
    <property type="entry name" value="Winged helix' DNA-binding domain"/>
    <property type="match status" value="1"/>
</dbReference>
<accession>X1TE02</accession>
<evidence type="ECO:0000313" key="1">
    <source>
        <dbReference type="EMBL" id="GAI89586.1"/>
    </source>
</evidence>
<gene>
    <name evidence="1" type="ORF">S12H4_38085</name>
</gene>
<reference evidence="1" key="1">
    <citation type="journal article" date="2014" name="Front. Microbiol.">
        <title>High frequency of phylogenetically diverse reductive dehalogenase-homologous genes in deep subseafloor sedimentary metagenomes.</title>
        <authorList>
            <person name="Kawai M."/>
            <person name="Futagami T."/>
            <person name="Toyoda A."/>
            <person name="Takaki Y."/>
            <person name="Nishi S."/>
            <person name="Hori S."/>
            <person name="Arai W."/>
            <person name="Tsubouchi T."/>
            <person name="Morono Y."/>
            <person name="Uchiyama I."/>
            <person name="Ito T."/>
            <person name="Fujiyama A."/>
            <person name="Inagaki F."/>
            <person name="Takami H."/>
        </authorList>
    </citation>
    <scope>NUCLEOTIDE SEQUENCE</scope>
    <source>
        <strain evidence="1">Expedition CK06-06</strain>
    </source>
</reference>
<sequence>MTTSSVKSRTIVKQKPPAFSAHLDSDDPQLKILPADQVATPAHVDDLQKLDPGAPDGFALKFDIGVIDATFEHRRISPMANYILGIIEAYLRAHPRGYVSEDTIAQAAGCDRSTVSRAVAELETIGYLGVDRSDKCNRYHVCEWVEHLDKIWVNPALVRDDGLSICQAVFVSYIKFRQGDNEATWPTYREAAKALGVSYHTIARAAASNAVLGFVEKIHRPGRHSSKNEYYLTDPSWLETFVFGPKSARPKCSALGQTS</sequence>
<name>X1TE02_9ZZZZ</name>
<protein>
    <submittedName>
        <fullName evidence="1">Uncharacterized protein</fullName>
    </submittedName>
</protein>
<dbReference type="AlphaFoldDB" id="X1TE02"/>
<feature type="non-terminal residue" evidence="1">
    <location>
        <position position="259"/>
    </location>
</feature>